<organism evidence="2">
    <name type="scientific">Solanum lycopersicum</name>
    <name type="common">Tomato</name>
    <name type="synonym">Lycopersicon esculentum</name>
    <dbReference type="NCBI Taxonomy" id="4081"/>
    <lineage>
        <taxon>Eukaryota</taxon>
        <taxon>Viridiplantae</taxon>
        <taxon>Streptophyta</taxon>
        <taxon>Embryophyta</taxon>
        <taxon>Tracheophyta</taxon>
        <taxon>Spermatophyta</taxon>
        <taxon>Magnoliopsida</taxon>
        <taxon>eudicotyledons</taxon>
        <taxon>Gunneridae</taxon>
        <taxon>Pentapetalae</taxon>
        <taxon>asterids</taxon>
        <taxon>lamiids</taxon>
        <taxon>Solanales</taxon>
        <taxon>Solanaceae</taxon>
        <taxon>Solanoideae</taxon>
        <taxon>Solaneae</taxon>
        <taxon>Solanum</taxon>
        <taxon>Solanum subgen. Lycopersicon</taxon>
    </lineage>
</organism>
<dbReference type="Gene3D" id="3.10.10.10">
    <property type="entry name" value="HIV Type 1 Reverse Transcriptase, subunit A, domain 1"/>
    <property type="match status" value="1"/>
</dbReference>
<dbReference type="InterPro" id="IPR043502">
    <property type="entry name" value="DNA/RNA_pol_sf"/>
</dbReference>
<accession>A0A3Q7I2P5</accession>
<evidence type="ECO:0000313" key="3">
    <source>
        <dbReference type="Proteomes" id="UP000004994"/>
    </source>
</evidence>
<dbReference type="PANTHER" id="PTHR24559:SF450">
    <property type="entry name" value="RNA-DIRECTED DNA POLYMERASE HOMOLOG"/>
    <property type="match status" value="1"/>
</dbReference>
<reference evidence="2" key="1">
    <citation type="journal article" date="2012" name="Nature">
        <title>The tomato genome sequence provides insights into fleshy fruit evolution.</title>
        <authorList>
            <consortium name="Tomato Genome Consortium"/>
        </authorList>
    </citation>
    <scope>NUCLEOTIDE SEQUENCE [LARGE SCALE GENOMIC DNA]</scope>
    <source>
        <strain evidence="2">cv. Heinz 1706</strain>
    </source>
</reference>
<dbReference type="OMA" id="QRCRICH"/>
<evidence type="ECO:0000259" key="1">
    <source>
        <dbReference type="Pfam" id="PF17921"/>
    </source>
</evidence>
<dbReference type="Gene3D" id="1.10.340.70">
    <property type="match status" value="1"/>
</dbReference>
<protein>
    <recommendedName>
        <fullName evidence="1">Integrase zinc-binding domain-containing protein</fullName>
    </recommendedName>
</protein>
<evidence type="ECO:0000313" key="2">
    <source>
        <dbReference type="EnsemblPlants" id="Solyc09g059738.1.1"/>
    </source>
</evidence>
<dbReference type="STRING" id="4081.A0A3Q7I2P5"/>
<dbReference type="EnsemblPlants" id="Solyc09g059738.1.1">
    <property type="protein sequence ID" value="Solyc09g059738.1.1"/>
    <property type="gene ID" value="Solyc09g059738.1"/>
</dbReference>
<name>A0A3Q7I2P5_SOLLC</name>
<dbReference type="Pfam" id="PF17921">
    <property type="entry name" value="Integrase_H2C2"/>
    <property type="match status" value="1"/>
</dbReference>
<feature type="domain" description="Integrase zinc-binding" evidence="1">
    <location>
        <begin position="113"/>
        <end position="170"/>
    </location>
</feature>
<proteinExistence type="predicted"/>
<dbReference type="InterPro" id="IPR053134">
    <property type="entry name" value="RNA-dir_DNA_polymerase"/>
</dbReference>
<dbReference type="SUPFAM" id="SSF56672">
    <property type="entry name" value="DNA/RNA polymerases"/>
    <property type="match status" value="1"/>
</dbReference>
<dbReference type="PANTHER" id="PTHR24559">
    <property type="entry name" value="TRANSPOSON TY3-I GAG-POL POLYPROTEIN"/>
    <property type="match status" value="1"/>
</dbReference>
<dbReference type="InterPro" id="IPR041588">
    <property type="entry name" value="Integrase_H2C2"/>
</dbReference>
<dbReference type="Gramene" id="Solyc09g059738.1.1">
    <property type="protein sequence ID" value="Solyc09g059738.1.1"/>
    <property type="gene ID" value="Solyc09g059738.1"/>
</dbReference>
<sequence length="212" mass="25115">MEISSVAIKTDNTWHMCIDYRDVKKITLPDKYPIPNIDELLDELHYEFTVMPFGLTNAPSMFQCAMIDLFILDLRKFILVFLDDILDPSLQPDFHLVDQKLYFKESLVLLDQSSIRQKLLPKSHDTPSVGRMEDIKKTLKRISSNFFWPRMKNYVKIFVQNYLVCQQAKYHALAHARLLQPLPIRERNLRRFHLTSLDDFPKLVVLIEFWLS</sequence>
<dbReference type="Proteomes" id="UP000004994">
    <property type="component" value="Chromosome 9"/>
</dbReference>
<reference evidence="2" key="2">
    <citation type="submission" date="2019-01" db="UniProtKB">
        <authorList>
            <consortium name="EnsemblPlants"/>
        </authorList>
    </citation>
    <scope>IDENTIFICATION</scope>
    <source>
        <strain evidence="2">cv. Heinz 1706</strain>
    </source>
</reference>
<keyword evidence="3" id="KW-1185">Reference proteome</keyword>
<dbReference type="InParanoid" id="A0A3Q7I2P5"/>
<dbReference type="AlphaFoldDB" id="A0A3Q7I2P5"/>